<gene>
    <name evidence="1" type="ORF">KIL84_014388</name>
</gene>
<accession>A0A9D3XPK8</accession>
<comment type="caution">
    <text evidence="1">The sequence shown here is derived from an EMBL/GenBank/DDBJ whole genome shotgun (WGS) entry which is preliminary data.</text>
</comment>
<proteinExistence type="predicted"/>
<name>A0A9D3XPK8_9SAUR</name>
<dbReference type="EMBL" id="JAHDVG010000465">
    <property type="protein sequence ID" value="KAH1183772.1"/>
    <property type="molecule type" value="Genomic_DNA"/>
</dbReference>
<keyword evidence="2" id="KW-1185">Reference proteome</keyword>
<protein>
    <submittedName>
        <fullName evidence="1">Uncharacterized protein</fullName>
    </submittedName>
</protein>
<dbReference type="AlphaFoldDB" id="A0A9D3XPK8"/>
<reference evidence="1" key="1">
    <citation type="submission" date="2021-09" db="EMBL/GenBank/DDBJ databases">
        <title>The genome of Mauremys mutica provides insights into the evolution of semi-aquatic lifestyle.</title>
        <authorList>
            <person name="Gong S."/>
            <person name="Gao Y."/>
        </authorList>
    </citation>
    <scope>NUCLEOTIDE SEQUENCE</scope>
    <source>
        <strain evidence="1">MM-2020</strain>
        <tissue evidence="1">Muscle</tissue>
    </source>
</reference>
<organism evidence="1 2">
    <name type="scientific">Mauremys mutica</name>
    <name type="common">yellowpond turtle</name>
    <dbReference type="NCBI Taxonomy" id="74926"/>
    <lineage>
        <taxon>Eukaryota</taxon>
        <taxon>Metazoa</taxon>
        <taxon>Chordata</taxon>
        <taxon>Craniata</taxon>
        <taxon>Vertebrata</taxon>
        <taxon>Euteleostomi</taxon>
        <taxon>Archelosauria</taxon>
        <taxon>Testudinata</taxon>
        <taxon>Testudines</taxon>
        <taxon>Cryptodira</taxon>
        <taxon>Durocryptodira</taxon>
        <taxon>Testudinoidea</taxon>
        <taxon>Geoemydidae</taxon>
        <taxon>Geoemydinae</taxon>
        <taxon>Mauremys</taxon>
    </lineage>
</organism>
<dbReference type="CDD" id="cd09275">
    <property type="entry name" value="RNase_HI_RT_DIRS1"/>
    <property type="match status" value="1"/>
</dbReference>
<dbReference type="Proteomes" id="UP000827986">
    <property type="component" value="Unassembled WGS sequence"/>
</dbReference>
<evidence type="ECO:0000313" key="1">
    <source>
        <dbReference type="EMBL" id="KAH1183772.1"/>
    </source>
</evidence>
<evidence type="ECO:0000313" key="2">
    <source>
        <dbReference type="Proteomes" id="UP000827986"/>
    </source>
</evidence>
<sequence length="90" mass="10203">MLRGVLFRSRPPSTELVSDASDLGWGAHEGDVKTQGLWSAQDLPLHINVKELREFRLACVAFRLHLEGRVAWVLKDNAALMFYINRQGRA</sequence>